<proteinExistence type="predicted"/>
<dbReference type="EMBL" id="JBCGBO010000024">
    <property type="protein sequence ID" value="KAK9182924.1"/>
    <property type="molecule type" value="Genomic_DNA"/>
</dbReference>
<evidence type="ECO:0000313" key="1">
    <source>
        <dbReference type="EMBL" id="KAK9182924.1"/>
    </source>
</evidence>
<accession>A0AAP0LRQ4</accession>
<protein>
    <submittedName>
        <fullName evidence="1">Uncharacterized protein</fullName>
    </submittedName>
</protein>
<organism evidence="1 2">
    <name type="scientific">Citrus x changshan-huyou</name>
    <dbReference type="NCBI Taxonomy" id="2935761"/>
    <lineage>
        <taxon>Eukaryota</taxon>
        <taxon>Viridiplantae</taxon>
        <taxon>Streptophyta</taxon>
        <taxon>Embryophyta</taxon>
        <taxon>Tracheophyta</taxon>
        <taxon>Spermatophyta</taxon>
        <taxon>Magnoliopsida</taxon>
        <taxon>eudicotyledons</taxon>
        <taxon>Gunneridae</taxon>
        <taxon>Pentapetalae</taxon>
        <taxon>rosids</taxon>
        <taxon>malvids</taxon>
        <taxon>Sapindales</taxon>
        <taxon>Rutaceae</taxon>
        <taxon>Aurantioideae</taxon>
        <taxon>Citrus</taxon>
    </lineage>
</organism>
<reference evidence="1 2" key="1">
    <citation type="submission" date="2024-05" db="EMBL/GenBank/DDBJ databases">
        <title>Haplotype-resolved chromosome-level genome assembly of Huyou (Citrus changshanensis).</title>
        <authorList>
            <person name="Miao C."/>
            <person name="Chen W."/>
            <person name="Wu Y."/>
            <person name="Wang L."/>
            <person name="Zhao S."/>
            <person name="Grierson D."/>
            <person name="Xu C."/>
            <person name="Chen K."/>
        </authorList>
    </citation>
    <scope>NUCLEOTIDE SEQUENCE [LARGE SCALE GENOMIC DNA]</scope>
    <source>
        <strain evidence="1">01-14</strain>
        <tissue evidence="1">Leaf</tissue>
    </source>
</reference>
<dbReference type="Proteomes" id="UP001428341">
    <property type="component" value="Unassembled WGS sequence"/>
</dbReference>
<comment type="caution">
    <text evidence="1">The sequence shown here is derived from an EMBL/GenBank/DDBJ whole genome shotgun (WGS) entry which is preliminary data.</text>
</comment>
<evidence type="ECO:0000313" key="2">
    <source>
        <dbReference type="Proteomes" id="UP001428341"/>
    </source>
</evidence>
<dbReference type="AlphaFoldDB" id="A0AAP0LRQ4"/>
<sequence>MVIIEEERVCSSGLADGNIAIVNLTTGLLASFPQKPADPESSRSVVPMAMEESVMALASKKNYNPSNKSNDMQVEVYAAFTW</sequence>
<keyword evidence="2" id="KW-1185">Reference proteome</keyword>
<gene>
    <name evidence="1" type="ORF">WN944_026072</name>
</gene>
<name>A0AAP0LRQ4_9ROSI</name>